<keyword evidence="1" id="KW-0472">Membrane</keyword>
<keyword evidence="1" id="KW-0812">Transmembrane</keyword>
<feature type="transmembrane region" description="Helical" evidence="1">
    <location>
        <begin position="139"/>
        <end position="156"/>
    </location>
</feature>
<evidence type="ECO:0000313" key="2">
    <source>
        <dbReference type="EMBL" id="MDN4165054.1"/>
    </source>
</evidence>
<reference evidence="2" key="1">
    <citation type="submission" date="2023-06" db="EMBL/GenBank/DDBJ databases">
        <title>Cytophagales bacterium Strain LB-30, isolated from soil.</title>
        <authorList>
            <person name="Liu B."/>
        </authorList>
    </citation>
    <scope>NUCLEOTIDE SEQUENCE</scope>
    <source>
        <strain evidence="2">LB-30</strain>
    </source>
</reference>
<evidence type="ECO:0000313" key="3">
    <source>
        <dbReference type="Proteomes" id="UP001168552"/>
    </source>
</evidence>
<comment type="caution">
    <text evidence="2">The sequence shown here is derived from an EMBL/GenBank/DDBJ whole genome shotgun (WGS) entry which is preliminary data.</text>
</comment>
<proteinExistence type="predicted"/>
<keyword evidence="3" id="KW-1185">Reference proteome</keyword>
<protein>
    <submittedName>
        <fullName evidence="2">Uncharacterized protein</fullName>
    </submittedName>
</protein>
<sequence length="205" mass="22263">MSKKISLHDDISSIRQMMEKSTRFLSLSGLSGVLAGLIGLVGCAIAYYWMYYPAMPWGAPAAEVHTLIKPLVLLGLAVLAAALLTVGGFTYQKAGKQGEKIWNSSFKRLVLNLAIPLAAGGFFILACLIQGYWGLIAPASLAFYGLSLINGAHFTLGDVRQLGYTQLALGVLCAFFPSYGLLFWAIGFGLMHVVYGSIMHFRYDR</sequence>
<dbReference type="Proteomes" id="UP001168552">
    <property type="component" value="Unassembled WGS sequence"/>
</dbReference>
<organism evidence="2 3">
    <name type="scientific">Shiella aurantiaca</name>
    <dbReference type="NCBI Taxonomy" id="3058365"/>
    <lineage>
        <taxon>Bacteria</taxon>
        <taxon>Pseudomonadati</taxon>
        <taxon>Bacteroidota</taxon>
        <taxon>Cytophagia</taxon>
        <taxon>Cytophagales</taxon>
        <taxon>Shiellaceae</taxon>
        <taxon>Shiella</taxon>
    </lineage>
</organism>
<accession>A0ABT8F486</accession>
<gene>
    <name evidence="2" type="ORF">QWY31_06040</name>
</gene>
<dbReference type="RefSeq" id="WP_320003583.1">
    <property type="nucleotide sequence ID" value="NZ_JAUHJS010000003.1"/>
</dbReference>
<keyword evidence="1" id="KW-1133">Transmembrane helix</keyword>
<dbReference type="EMBL" id="JAUHJS010000003">
    <property type="protein sequence ID" value="MDN4165054.1"/>
    <property type="molecule type" value="Genomic_DNA"/>
</dbReference>
<feature type="transmembrane region" description="Helical" evidence="1">
    <location>
        <begin position="24"/>
        <end position="50"/>
    </location>
</feature>
<evidence type="ECO:0000256" key="1">
    <source>
        <dbReference type="SAM" id="Phobius"/>
    </source>
</evidence>
<feature type="transmembrane region" description="Helical" evidence="1">
    <location>
        <begin position="168"/>
        <end position="195"/>
    </location>
</feature>
<feature type="transmembrane region" description="Helical" evidence="1">
    <location>
        <begin position="70"/>
        <end position="89"/>
    </location>
</feature>
<feature type="transmembrane region" description="Helical" evidence="1">
    <location>
        <begin position="109"/>
        <end position="133"/>
    </location>
</feature>
<name>A0ABT8F486_9BACT</name>